<feature type="transmembrane region" description="Helical" evidence="1">
    <location>
        <begin position="12"/>
        <end position="33"/>
    </location>
</feature>
<proteinExistence type="predicted"/>
<keyword evidence="1" id="KW-0472">Membrane</keyword>
<protein>
    <submittedName>
        <fullName evidence="2">Uncharacterized protein</fullName>
    </submittedName>
</protein>
<dbReference type="RefSeq" id="WP_115096027.1">
    <property type="nucleotide sequence ID" value="NZ_JAARPY010000012.1"/>
</dbReference>
<reference evidence="2 3" key="1">
    <citation type="submission" date="2020-03" db="EMBL/GenBank/DDBJ databases">
        <title>Soil Listeria distribution.</title>
        <authorList>
            <person name="Liao J."/>
            <person name="Wiedmann M."/>
        </authorList>
    </citation>
    <scope>NUCLEOTIDE SEQUENCE [LARGE SCALE GENOMIC DNA]</scope>
    <source>
        <strain evidence="2 3">FSL L7-1645</strain>
    </source>
</reference>
<evidence type="ECO:0000313" key="2">
    <source>
        <dbReference type="EMBL" id="MBC1399419.1"/>
    </source>
</evidence>
<feature type="transmembrane region" description="Helical" evidence="1">
    <location>
        <begin position="62"/>
        <end position="84"/>
    </location>
</feature>
<comment type="caution">
    <text evidence="2">The sequence shown here is derived from an EMBL/GenBank/DDBJ whole genome shotgun (WGS) entry which is preliminary data.</text>
</comment>
<keyword evidence="1" id="KW-0812">Transmembrane</keyword>
<gene>
    <name evidence="2" type="ORF">HB844_11100</name>
</gene>
<dbReference type="AlphaFoldDB" id="A0A841YGK8"/>
<keyword evidence="1" id="KW-1133">Transmembrane helix</keyword>
<sequence length="86" mass="9806">MNKKSSKRSQIIIIAILMLAVIYFAFNMIQTGIGLDFNLFWHWIFIICFSFTTLMNLRSKSYIGIAIGLSGMFICVLSLILMAFSL</sequence>
<organism evidence="2 3">
    <name type="scientific">Listeria fleischmannii</name>
    <dbReference type="NCBI Taxonomy" id="1069827"/>
    <lineage>
        <taxon>Bacteria</taxon>
        <taxon>Bacillati</taxon>
        <taxon>Bacillota</taxon>
        <taxon>Bacilli</taxon>
        <taxon>Bacillales</taxon>
        <taxon>Listeriaceae</taxon>
        <taxon>Listeria</taxon>
    </lineage>
</organism>
<accession>A0A841YGK8</accession>
<evidence type="ECO:0000256" key="1">
    <source>
        <dbReference type="SAM" id="Phobius"/>
    </source>
</evidence>
<dbReference type="EMBL" id="JAARPY010000012">
    <property type="protein sequence ID" value="MBC1399419.1"/>
    <property type="molecule type" value="Genomic_DNA"/>
</dbReference>
<dbReference type="Proteomes" id="UP000571128">
    <property type="component" value="Unassembled WGS sequence"/>
</dbReference>
<evidence type="ECO:0000313" key="3">
    <source>
        <dbReference type="Proteomes" id="UP000571128"/>
    </source>
</evidence>
<name>A0A841YGK8_9LIST</name>
<feature type="transmembrane region" description="Helical" evidence="1">
    <location>
        <begin position="39"/>
        <end position="57"/>
    </location>
</feature>